<dbReference type="PIRSF" id="PIRSF032131">
    <property type="entry name" value="UCP032131"/>
    <property type="match status" value="1"/>
</dbReference>
<organism evidence="1 2">
    <name type="scientific">Candidatus Methylophosphatis roskildensis</name>
    <dbReference type="NCBI Taxonomy" id="2899263"/>
    <lineage>
        <taxon>Bacteria</taxon>
        <taxon>Pseudomonadati</taxon>
        <taxon>Pseudomonadota</taxon>
        <taxon>Betaproteobacteria</taxon>
        <taxon>Nitrosomonadales</taxon>
        <taxon>Sterolibacteriaceae</taxon>
        <taxon>Candidatus Methylophosphatis</taxon>
    </lineage>
</organism>
<protein>
    <submittedName>
        <fullName evidence="1">DUF1178 family protein</fullName>
    </submittedName>
</protein>
<gene>
    <name evidence="1" type="ORF">IPH26_13060</name>
</gene>
<reference evidence="1" key="1">
    <citation type="submission" date="2020-10" db="EMBL/GenBank/DDBJ databases">
        <title>Connecting structure to function with the recovery of over 1000 high-quality activated sludge metagenome-assembled genomes encoding full-length rRNA genes using long-read sequencing.</title>
        <authorList>
            <person name="Singleton C.M."/>
            <person name="Petriglieri F."/>
            <person name="Kristensen J.M."/>
            <person name="Kirkegaard R.H."/>
            <person name="Michaelsen T.Y."/>
            <person name="Andersen M.H."/>
            <person name="Karst S.M."/>
            <person name="Dueholm M.S."/>
            <person name="Nielsen P.H."/>
            <person name="Albertsen M."/>
        </authorList>
    </citation>
    <scope>NUCLEOTIDE SEQUENCE</scope>
    <source>
        <strain evidence="1">Bjer_18-Q3-R1-45_BAT3C.347</strain>
    </source>
</reference>
<dbReference type="Proteomes" id="UP000807785">
    <property type="component" value="Unassembled WGS sequence"/>
</dbReference>
<evidence type="ECO:0000313" key="2">
    <source>
        <dbReference type="Proteomes" id="UP000807785"/>
    </source>
</evidence>
<proteinExistence type="predicted"/>
<sequence>MIVLDLCCDSNHVFEGWFVSAEDFEAQRTSDKVACPICGSAAIVRRPSAPYVQRGEKSVAPAQPQQPVAKLPAASMQAAMLKLAREMMRGAENVGQAFPEEARKIHYGEAEERSVRGVASADDASALLEEGILVVPVPWPDDDALH</sequence>
<dbReference type="InterPro" id="IPR009562">
    <property type="entry name" value="DUF1178"/>
</dbReference>
<name>A0A9D7EA03_9PROT</name>
<dbReference type="AlphaFoldDB" id="A0A9D7EA03"/>
<accession>A0A9D7EA03</accession>
<dbReference type="EMBL" id="JADJEV010000004">
    <property type="protein sequence ID" value="MBK6973817.1"/>
    <property type="molecule type" value="Genomic_DNA"/>
</dbReference>
<comment type="caution">
    <text evidence="1">The sequence shown here is derived from an EMBL/GenBank/DDBJ whole genome shotgun (WGS) entry which is preliminary data.</text>
</comment>
<dbReference type="Pfam" id="PF06676">
    <property type="entry name" value="DUF1178"/>
    <property type="match status" value="1"/>
</dbReference>
<evidence type="ECO:0000313" key="1">
    <source>
        <dbReference type="EMBL" id="MBK6973817.1"/>
    </source>
</evidence>